<organism evidence="4 5">
    <name type="scientific">Cellulomonas phragmiteti</name>
    <dbReference type="NCBI Taxonomy" id="478780"/>
    <lineage>
        <taxon>Bacteria</taxon>
        <taxon>Bacillati</taxon>
        <taxon>Actinomycetota</taxon>
        <taxon>Actinomycetes</taxon>
        <taxon>Micrococcales</taxon>
        <taxon>Cellulomonadaceae</taxon>
        <taxon>Cellulomonas</taxon>
    </lineage>
</organism>
<evidence type="ECO:0000259" key="3">
    <source>
        <dbReference type="Pfam" id="PF01882"/>
    </source>
</evidence>
<reference evidence="4 5" key="1">
    <citation type="submission" date="2021-01" db="EMBL/GenBank/DDBJ databases">
        <title>Whole genome shotgun sequence of Cellulomonas phragmiteti NBRC 110785.</title>
        <authorList>
            <person name="Komaki H."/>
            <person name="Tamura T."/>
        </authorList>
    </citation>
    <scope>NUCLEOTIDE SEQUENCE [LARGE SCALE GENOMIC DNA]</scope>
    <source>
        <strain evidence="4 5">NBRC 110785</strain>
    </source>
</reference>
<gene>
    <name evidence="4" type="ORF">Cph01nite_28970</name>
</gene>
<dbReference type="InterPro" id="IPR002881">
    <property type="entry name" value="DUF58"/>
</dbReference>
<name>A0ABQ4DP50_9CELL</name>
<keyword evidence="5" id="KW-1185">Reference proteome</keyword>
<proteinExistence type="predicted"/>
<dbReference type="Pfam" id="PF01882">
    <property type="entry name" value="DUF58"/>
    <property type="match status" value="1"/>
</dbReference>
<evidence type="ECO:0000313" key="5">
    <source>
        <dbReference type="Proteomes" id="UP000614741"/>
    </source>
</evidence>
<dbReference type="Proteomes" id="UP000614741">
    <property type="component" value="Unassembled WGS sequence"/>
</dbReference>
<evidence type="ECO:0000256" key="2">
    <source>
        <dbReference type="SAM" id="Phobius"/>
    </source>
</evidence>
<comment type="caution">
    <text evidence="4">The sequence shown here is derived from an EMBL/GenBank/DDBJ whole genome shotgun (WGS) entry which is preliminary data.</text>
</comment>
<feature type="transmembrane region" description="Helical" evidence="2">
    <location>
        <begin position="7"/>
        <end position="23"/>
    </location>
</feature>
<protein>
    <recommendedName>
        <fullName evidence="3">DUF58 domain-containing protein</fullName>
    </recommendedName>
</protein>
<evidence type="ECO:0000313" key="4">
    <source>
        <dbReference type="EMBL" id="GIG41135.1"/>
    </source>
</evidence>
<sequence length="380" mass="40066">MLTRSGQGVAVAGVLLPLVGWLADWPELVLVGLACLLALAGAALWMVYRPAVTVRREIQPLRVAEGETARGLLTVTNTAARRSPPVLATERVGSRSVTLPLPSLGARASHVAAYPLPTARRGVYPVGPLAIGHSDPLRLMRIASDHASTGRLTVHPRIHHVASVPSGRSQDAEGPTSSSAPRGGIAFHSLREYEPGDDHRLIHAKASARTGVLMVRHNVVPFEPRLMVVLDTRAVSYPGDTFEDACRIAASLAVAAVDGRFPLQLSTTAGDTVVVDRTRDRSEVLDLLAAARATVEDPGLPALASMVPREDGVSLGVVTGQPPAAERAVVARVRGRFQMVSLVQVGVARGRRAAPLDGTLVVGVASDEDFPAVWDALVRG</sequence>
<dbReference type="RefSeq" id="WP_203675429.1">
    <property type="nucleotide sequence ID" value="NZ_BONP01000020.1"/>
</dbReference>
<dbReference type="EMBL" id="BONP01000020">
    <property type="protein sequence ID" value="GIG41135.1"/>
    <property type="molecule type" value="Genomic_DNA"/>
</dbReference>
<feature type="domain" description="DUF58" evidence="3">
    <location>
        <begin position="190"/>
        <end position="253"/>
    </location>
</feature>
<dbReference type="PANTHER" id="PTHR34351:SF1">
    <property type="entry name" value="SLR1927 PROTEIN"/>
    <property type="match status" value="1"/>
</dbReference>
<keyword evidence="2" id="KW-0472">Membrane</keyword>
<accession>A0ABQ4DP50</accession>
<dbReference type="PANTHER" id="PTHR34351">
    <property type="entry name" value="SLR1927 PROTEIN-RELATED"/>
    <property type="match status" value="1"/>
</dbReference>
<feature type="region of interest" description="Disordered" evidence="1">
    <location>
        <begin position="162"/>
        <end position="184"/>
    </location>
</feature>
<keyword evidence="2" id="KW-1133">Transmembrane helix</keyword>
<keyword evidence="2" id="KW-0812">Transmembrane</keyword>
<evidence type="ECO:0000256" key="1">
    <source>
        <dbReference type="SAM" id="MobiDB-lite"/>
    </source>
</evidence>
<feature type="transmembrane region" description="Helical" evidence="2">
    <location>
        <begin position="29"/>
        <end position="48"/>
    </location>
</feature>